<dbReference type="PANTHER" id="PTHR43236">
    <property type="entry name" value="ANTITOXIN HIGA1"/>
    <property type="match status" value="1"/>
</dbReference>
<proteinExistence type="predicted"/>
<comment type="caution">
    <text evidence="2">The sequence shown here is derived from an EMBL/GenBank/DDBJ whole genome shotgun (WGS) entry which is preliminary data.</text>
</comment>
<accession>A0ABV7VA69</accession>
<keyword evidence="3" id="KW-1185">Reference proteome</keyword>
<feature type="domain" description="IrrE N-terminal-like" evidence="1">
    <location>
        <begin position="75"/>
        <end position="167"/>
    </location>
</feature>
<gene>
    <name evidence="2" type="ORF">ACFOOQ_00830</name>
</gene>
<evidence type="ECO:0000313" key="2">
    <source>
        <dbReference type="EMBL" id="MFC3674065.1"/>
    </source>
</evidence>
<protein>
    <submittedName>
        <fullName evidence="2">ImmA/IrrE family metallo-endopeptidase</fullName>
    </submittedName>
</protein>
<reference evidence="3" key="1">
    <citation type="journal article" date="2019" name="Int. J. Syst. Evol. Microbiol.">
        <title>The Global Catalogue of Microorganisms (GCM) 10K type strain sequencing project: providing services to taxonomists for standard genome sequencing and annotation.</title>
        <authorList>
            <consortium name="The Broad Institute Genomics Platform"/>
            <consortium name="The Broad Institute Genome Sequencing Center for Infectious Disease"/>
            <person name="Wu L."/>
            <person name="Ma J."/>
        </authorList>
    </citation>
    <scope>NUCLEOTIDE SEQUENCE [LARGE SCALE GENOMIC DNA]</scope>
    <source>
        <strain evidence="3">KCTC 42182</strain>
    </source>
</reference>
<dbReference type="InterPro" id="IPR052345">
    <property type="entry name" value="Rad_response_metalloprotease"/>
</dbReference>
<organism evidence="2 3">
    <name type="scientific">Ferrovibrio xuzhouensis</name>
    <dbReference type="NCBI Taxonomy" id="1576914"/>
    <lineage>
        <taxon>Bacteria</taxon>
        <taxon>Pseudomonadati</taxon>
        <taxon>Pseudomonadota</taxon>
        <taxon>Alphaproteobacteria</taxon>
        <taxon>Rhodospirillales</taxon>
        <taxon>Rhodospirillaceae</taxon>
        <taxon>Ferrovibrio</taxon>
    </lineage>
</organism>
<dbReference type="EMBL" id="JBHRYJ010000001">
    <property type="protein sequence ID" value="MFC3674065.1"/>
    <property type="molecule type" value="Genomic_DNA"/>
</dbReference>
<dbReference type="InterPro" id="IPR010359">
    <property type="entry name" value="IrrE_HExxH"/>
</dbReference>
<name>A0ABV7VA69_9PROT</name>
<evidence type="ECO:0000313" key="3">
    <source>
        <dbReference type="Proteomes" id="UP001595711"/>
    </source>
</evidence>
<sequence>MRHGFKAKAERLSAAAREELSLGPLEPLDPWAYADSKGVIVLEFDALDLGAQHKTHLTQVDGDSWSGLTIQQDGFTAILINPSHAKTRQRSTLTHELAHLLLLHVPARVEVSSTGVLLLSDYSEEQESEADWLAAALLLPREGLLRRRNRGEASIEIANYYGVSEKLCTWRIRMTGIDVQLRRSRR</sequence>
<dbReference type="Gene3D" id="1.10.10.2910">
    <property type="match status" value="1"/>
</dbReference>
<dbReference type="RefSeq" id="WP_379720331.1">
    <property type="nucleotide sequence ID" value="NZ_JBHRYJ010000001.1"/>
</dbReference>
<dbReference type="Proteomes" id="UP001595711">
    <property type="component" value="Unassembled WGS sequence"/>
</dbReference>
<evidence type="ECO:0000259" key="1">
    <source>
        <dbReference type="Pfam" id="PF06114"/>
    </source>
</evidence>
<dbReference type="PANTHER" id="PTHR43236:SF1">
    <property type="entry name" value="BLL7220 PROTEIN"/>
    <property type="match status" value="1"/>
</dbReference>
<dbReference type="Pfam" id="PF06114">
    <property type="entry name" value="Peptidase_M78"/>
    <property type="match status" value="1"/>
</dbReference>